<evidence type="ECO:0000313" key="2">
    <source>
        <dbReference type="EMBL" id="KAH7318681.1"/>
    </source>
</evidence>
<dbReference type="AlphaFoldDB" id="A0A8K0ST38"/>
<feature type="compositionally biased region" description="Low complexity" evidence="1">
    <location>
        <begin position="1"/>
        <end position="26"/>
    </location>
</feature>
<dbReference type="PANTHER" id="PTHR42085">
    <property type="entry name" value="F-BOX DOMAIN-CONTAINING PROTEIN"/>
    <property type="match status" value="1"/>
</dbReference>
<accession>A0A8K0ST38</accession>
<feature type="region of interest" description="Disordered" evidence="1">
    <location>
        <begin position="1"/>
        <end position="30"/>
    </location>
</feature>
<dbReference type="Proteomes" id="UP000813444">
    <property type="component" value="Unassembled WGS sequence"/>
</dbReference>
<dbReference type="PANTHER" id="PTHR42085:SF4">
    <property type="entry name" value="F-BOX DOMAIN-CONTAINING PROTEIN"/>
    <property type="match status" value="1"/>
</dbReference>
<proteinExistence type="predicted"/>
<evidence type="ECO:0000313" key="3">
    <source>
        <dbReference type="Proteomes" id="UP000813444"/>
    </source>
</evidence>
<name>A0A8K0ST38_9HYPO</name>
<gene>
    <name evidence="2" type="ORF">B0I35DRAFT_432704</name>
</gene>
<protein>
    <submittedName>
        <fullName evidence="2">Uncharacterized protein</fullName>
    </submittedName>
</protein>
<keyword evidence="3" id="KW-1185">Reference proteome</keyword>
<evidence type="ECO:0000256" key="1">
    <source>
        <dbReference type="SAM" id="MobiDB-lite"/>
    </source>
</evidence>
<dbReference type="EMBL" id="JAGPNK010000007">
    <property type="protein sequence ID" value="KAH7318681.1"/>
    <property type="molecule type" value="Genomic_DNA"/>
</dbReference>
<sequence>MASSPSPSTSTSITDTDTDTTSISSPSPSPKAPLLTIPLELRLEIYSYLLSLPPYYKYEYRPSHVHPNLLLANRQINWEATPLLYASNTFLAHPTLLASFPRLRAWYMPIRVESVVPRIRRFHIQVQLDCDVPYDRRDVARAFSGIDELTIDLVQSMFMGSGYTNLRRFEAVRGVHRVTILGSTTGFDEYIAWLQKAMTSDPGAAIDDFHPLHPNWADHLTLAC</sequence>
<dbReference type="InterPro" id="IPR038883">
    <property type="entry name" value="AN11006-like"/>
</dbReference>
<reference evidence="2" key="1">
    <citation type="journal article" date="2021" name="Nat. Commun.">
        <title>Genetic determinants of endophytism in the Arabidopsis root mycobiome.</title>
        <authorList>
            <person name="Mesny F."/>
            <person name="Miyauchi S."/>
            <person name="Thiergart T."/>
            <person name="Pickel B."/>
            <person name="Atanasova L."/>
            <person name="Karlsson M."/>
            <person name="Huettel B."/>
            <person name="Barry K.W."/>
            <person name="Haridas S."/>
            <person name="Chen C."/>
            <person name="Bauer D."/>
            <person name="Andreopoulos W."/>
            <person name="Pangilinan J."/>
            <person name="LaButti K."/>
            <person name="Riley R."/>
            <person name="Lipzen A."/>
            <person name="Clum A."/>
            <person name="Drula E."/>
            <person name="Henrissat B."/>
            <person name="Kohler A."/>
            <person name="Grigoriev I.V."/>
            <person name="Martin F.M."/>
            <person name="Hacquard S."/>
        </authorList>
    </citation>
    <scope>NUCLEOTIDE SEQUENCE</scope>
    <source>
        <strain evidence="2">MPI-CAGE-CH-0235</strain>
    </source>
</reference>
<organism evidence="2 3">
    <name type="scientific">Stachybotrys elegans</name>
    <dbReference type="NCBI Taxonomy" id="80388"/>
    <lineage>
        <taxon>Eukaryota</taxon>
        <taxon>Fungi</taxon>
        <taxon>Dikarya</taxon>
        <taxon>Ascomycota</taxon>
        <taxon>Pezizomycotina</taxon>
        <taxon>Sordariomycetes</taxon>
        <taxon>Hypocreomycetidae</taxon>
        <taxon>Hypocreales</taxon>
        <taxon>Stachybotryaceae</taxon>
        <taxon>Stachybotrys</taxon>
    </lineage>
</organism>
<dbReference type="OrthoDB" id="2951834at2759"/>
<comment type="caution">
    <text evidence="2">The sequence shown here is derived from an EMBL/GenBank/DDBJ whole genome shotgun (WGS) entry which is preliminary data.</text>
</comment>